<dbReference type="OrthoDB" id="41906at2"/>
<dbReference type="KEGG" id="tpz:Tph_c27080"/>
<dbReference type="RefSeq" id="WP_015051733.1">
    <property type="nucleotide sequence ID" value="NC_018870.1"/>
</dbReference>
<dbReference type="GO" id="GO:0080146">
    <property type="term" value="F:L-cysteine desulfhydrase activity"/>
    <property type="evidence" value="ECO:0007669"/>
    <property type="project" value="TreeGrafter"/>
</dbReference>
<dbReference type="HAMAP" id="MF_01845">
    <property type="entry name" value="UPF0597"/>
    <property type="match status" value="1"/>
</dbReference>
<dbReference type="InterPro" id="IPR021144">
    <property type="entry name" value="UPF0597"/>
</dbReference>
<dbReference type="Proteomes" id="UP000000467">
    <property type="component" value="Chromosome"/>
</dbReference>
<dbReference type="GO" id="GO:0019450">
    <property type="term" value="P:L-cysteine catabolic process to pyruvate"/>
    <property type="evidence" value="ECO:0007669"/>
    <property type="project" value="TreeGrafter"/>
</dbReference>
<keyword evidence="4" id="KW-1185">Reference proteome</keyword>
<dbReference type="Pfam" id="PF03313">
    <property type="entry name" value="SDH_alpha"/>
    <property type="match status" value="1"/>
</dbReference>
<name>K4LJ29_THEPS</name>
<protein>
    <recommendedName>
        <fullName evidence="1">UPF0597 protein Tph_c27080</fullName>
    </recommendedName>
</protein>
<dbReference type="PANTHER" id="PTHR30501">
    <property type="entry name" value="UPF0597 PROTEIN YHAM"/>
    <property type="match status" value="1"/>
</dbReference>
<dbReference type="PIRSF" id="PIRSF006054">
    <property type="entry name" value="UCP006054"/>
    <property type="match status" value="1"/>
</dbReference>
<sequence length="428" mass="45079">MAGCGEEVVDFLKRQVRPALGCTDPGVIALAAATARRYLSGTPLKMRLVLSGNLFKNASGARIPRLGEAGIPLAALLGALAGDADAGLEVLKSVTEEDVVRAKELLKRNPVDIEVREICPDLFVEAHLFSEAGEVLVRIEDDYTNVTLVKVDGETLFQRRGDDEDSPLSHCDWERLKEFASSAPLDNFGFLLEGLEMNMSLALLGLEGRYGLGVGKALQSLGEKYRFAQDPLTRTRLLTAAAVDARMGGAELPAMSTGGSGNQGICAFLPIGILAEHFGIDPERKVRGLVFSNLLTLYAKEFIGRLGGACGAAICAGIGVAAAATWMLGGGDREITAAVNNLAGNLSGMVCDGGKPGCAFKVSTSAYEAVLASLLSLNGVEIGRTDGIVGGSIRETMENVAMVCSKGMRETDRCICKIIEGKVIPEKG</sequence>
<evidence type="ECO:0000313" key="3">
    <source>
        <dbReference type="EMBL" id="AFV12873.1"/>
    </source>
</evidence>
<evidence type="ECO:0000259" key="2">
    <source>
        <dbReference type="Pfam" id="PF03313"/>
    </source>
</evidence>
<accession>K4LJ29</accession>
<feature type="domain" description="Serine dehydratase-like alpha subunit" evidence="2">
    <location>
        <begin position="86"/>
        <end position="416"/>
    </location>
</feature>
<dbReference type="PANTHER" id="PTHR30501:SF2">
    <property type="entry name" value="UPF0597 PROTEIN YHAM"/>
    <property type="match status" value="1"/>
</dbReference>
<comment type="similarity">
    <text evidence="1">Belongs to the UPF0597 family.</text>
</comment>
<dbReference type="AlphaFoldDB" id="K4LJ29"/>
<evidence type="ECO:0000313" key="4">
    <source>
        <dbReference type="Proteomes" id="UP000000467"/>
    </source>
</evidence>
<evidence type="ECO:0000256" key="1">
    <source>
        <dbReference type="HAMAP-Rule" id="MF_01845"/>
    </source>
</evidence>
<gene>
    <name evidence="3" type="ordered locus">Tph_c27080</name>
</gene>
<dbReference type="eggNOG" id="COG3681">
    <property type="taxonomic scope" value="Bacteria"/>
</dbReference>
<proteinExistence type="inferred from homology"/>
<organism evidence="3 4">
    <name type="scientific">Thermacetogenium phaeum (strain ATCC BAA-254 / DSM 26808 / PB)</name>
    <dbReference type="NCBI Taxonomy" id="1089553"/>
    <lineage>
        <taxon>Bacteria</taxon>
        <taxon>Bacillati</taxon>
        <taxon>Bacillota</taxon>
        <taxon>Clostridia</taxon>
        <taxon>Thermoanaerobacterales</taxon>
        <taxon>Thermoanaerobacteraceae</taxon>
        <taxon>Thermacetogenium</taxon>
    </lineage>
</organism>
<dbReference type="HOGENOM" id="CLU_051840_0_0_9"/>
<reference evidence="3 4" key="1">
    <citation type="journal article" date="2012" name="BMC Genomics">
        <title>Genome-guided analysis of physiological and morphological traits of the fermentative acetate oxidizer Thermacetogenium phaeum.</title>
        <authorList>
            <person name="Oehler D."/>
            <person name="Poehlein A."/>
            <person name="Leimbach A."/>
            <person name="Muller N."/>
            <person name="Daniel R."/>
            <person name="Gottschalk G."/>
            <person name="Schink B."/>
        </authorList>
    </citation>
    <scope>NUCLEOTIDE SEQUENCE [LARGE SCALE GENOMIC DNA]</scope>
    <source>
        <strain evidence="4">ATCC BAA-254 / DSM 26808 / PB</strain>
    </source>
</reference>
<dbReference type="InterPro" id="IPR005130">
    <property type="entry name" value="Ser_deHydtase-like_asu"/>
</dbReference>
<dbReference type="EMBL" id="CP003732">
    <property type="protein sequence ID" value="AFV12873.1"/>
    <property type="molecule type" value="Genomic_DNA"/>
</dbReference>